<dbReference type="AlphaFoldDB" id="A0A7J7ED29"/>
<reference evidence="2 3" key="1">
    <citation type="journal article" date="2020" name="Mol. Biol. Evol.">
        <title>Interspecific Gene Flow and the Evolution of Specialization in Black and White Rhinoceros.</title>
        <authorList>
            <person name="Moodley Y."/>
            <person name="Westbury M.V."/>
            <person name="Russo I.M."/>
            <person name="Gopalakrishnan S."/>
            <person name="Rakotoarivelo A."/>
            <person name="Olsen R.A."/>
            <person name="Prost S."/>
            <person name="Tunstall T."/>
            <person name="Ryder O.A."/>
            <person name="Dalen L."/>
            <person name="Bruford M.W."/>
        </authorList>
    </citation>
    <scope>NUCLEOTIDE SEQUENCE [LARGE SCALE GENOMIC DNA]</scope>
    <source>
        <strain evidence="2">SBR-YM</strain>
        <tissue evidence="2">Skin</tissue>
    </source>
</reference>
<dbReference type="InterPro" id="IPR002350">
    <property type="entry name" value="Kazal_dom"/>
</dbReference>
<gene>
    <name evidence="2" type="ORF">HPG69_016932</name>
</gene>
<feature type="non-terminal residue" evidence="2">
    <location>
        <position position="154"/>
    </location>
</feature>
<dbReference type="PANTHER" id="PTHR21312:SF34">
    <property type="entry name" value="KAZAL-LIKE DOMAIN-CONTAINING PROTEIN"/>
    <property type="match status" value="1"/>
</dbReference>
<sequence>YHIHLCLHTEVALREEMTFLKVLVSVSNEFSFALLTMEFVLSPIPSLQLYLIPLSSGDQEIGTKVDCSKYNRKSSRIMCTREWKPICGIDQKTYSNECVFCRLNQNKGFLLRKLHDGICIACIEYSDACTKDYLPLCGSDGRKYLNKCLFCNAV</sequence>
<evidence type="ECO:0000313" key="2">
    <source>
        <dbReference type="EMBL" id="KAF5913316.1"/>
    </source>
</evidence>
<dbReference type="SUPFAM" id="SSF100895">
    <property type="entry name" value="Kazal-type serine protease inhibitors"/>
    <property type="match status" value="2"/>
</dbReference>
<protein>
    <recommendedName>
        <fullName evidence="1">Kazal-like domain-containing protein</fullName>
    </recommendedName>
</protein>
<feature type="non-terminal residue" evidence="2">
    <location>
        <position position="1"/>
    </location>
</feature>
<feature type="domain" description="Kazal-like" evidence="1">
    <location>
        <begin position="122"/>
        <end position="154"/>
    </location>
</feature>
<keyword evidence="3" id="KW-1185">Reference proteome</keyword>
<organism evidence="2 3">
    <name type="scientific">Diceros bicornis minor</name>
    <name type="common">South-central black rhinoceros</name>
    <dbReference type="NCBI Taxonomy" id="77932"/>
    <lineage>
        <taxon>Eukaryota</taxon>
        <taxon>Metazoa</taxon>
        <taxon>Chordata</taxon>
        <taxon>Craniata</taxon>
        <taxon>Vertebrata</taxon>
        <taxon>Euteleostomi</taxon>
        <taxon>Mammalia</taxon>
        <taxon>Eutheria</taxon>
        <taxon>Laurasiatheria</taxon>
        <taxon>Perissodactyla</taxon>
        <taxon>Rhinocerotidae</taxon>
        <taxon>Diceros</taxon>
    </lineage>
</organism>
<dbReference type="EMBL" id="JACDTQ010003641">
    <property type="protein sequence ID" value="KAF5913316.1"/>
    <property type="molecule type" value="Genomic_DNA"/>
</dbReference>
<dbReference type="Pfam" id="PF00050">
    <property type="entry name" value="Kazal_1"/>
    <property type="match status" value="2"/>
</dbReference>
<comment type="caution">
    <text evidence="2">The sequence shown here is derived from an EMBL/GenBank/DDBJ whole genome shotgun (WGS) entry which is preliminary data.</text>
</comment>
<name>A0A7J7ED29_DICBM</name>
<dbReference type="Gene3D" id="3.30.60.30">
    <property type="match status" value="2"/>
</dbReference>
<dbReference type="Proteomes" id="UP000551758">
    <property type="component" value="Unassembled WGS sequence"/>
</dbReference>
<accession>A0A7J7ED29</accession>
<evidence type="ECO:0000259" key="1">
    <source>
        <dbReference type="PROSITE" id="PS51465"/>
    </source>
</evidence>
<dbReference type="SMART" id="SM00280">
    <property type="entry name" value="KAZAL"/>
    <property type="match status" value="2"/>
</dbReference>
<proteinExistence type="predicted"/>
<dbReference type="InterPro" id="IPR036058">
    <property type="entry name" value="Kazal_dom_sf"/>
</dbReference>
<dbReference type="PANTHER" id="PTHR21312">
    <property type="entry name" value="SERINE PROTEASE INHIBITOR"/>
    <property type="match status" value="1"/>
</dbReference>
<feature type="domain" description="Kazal-like" evidence="1">
    <location>
        <begin position="61"/>
        <end position="121"/>
    </location>
</feature>
<dbReference type="PROSITE" id="PS51465">
    <property type="entry name" value="KAZAL_2"/>
    <property type="match status" value="2"/>
</dbReference>
<dbReference type="PROSITE" id="PS00282">
    <property type="entry name" value="KAZAL_1"/>
    <property type="match status" value="2"/>
</dbReference>
<evidence type="ECO:0000313" key="3">
    <source>
        <dbReference type="Proteomes" id="UP000551758"/>
    </source>
</evidence>